<dbReference type="RefSeq" id="WP_014802354.1">
    <property type="nucleotide sequence ID" value="NC_018020.1"/>
</dbReference>
<dbReference type="InterPro" id="IPR003965">
    <property type="entry name" value="Fatty_acid_synthase"/>
</dbReference>
<name>I4B3I1_TURPD</name>
<organism evidence="2 3">
    <name type="scientific">Turneriella parva (strain ATCC BAA-1111 / DSM 21527 / NCTC 11395 / H)</name>
    <name type="common">Leptospira parva</name>
    <dbReference type="NCBI Taxonomy" id="869212"/>
    <lineage>
        <taxon>Bacteria</taxon>
        <taxon>Pseudomonadati</taxon>
        <taxon>Spirochaetota</taxon>
        <taxon>Spirochaetia</taxon>
        <taxon>Leptospirales</taxon>
        <taxon>Leptospiraceae</taxon>
        <taxon>Turneriella</taxon>
    </lineage>
</organism>
<dbReference type="GO" id="GO:0006633">
    <property type="term" value="P:fatty acid biosynthetic process"/>
    <property type="evidence" value="ECO:0007669"/>
    <property type="project" value="InterPro"/>
</dbReference>
<dbReference type="PRINTS" id="PR01483">
    <property type="entry name" value="FASYNTHASE"/>
</dbReference>
<dbReference type="GO" id="GO:0004312">
    <property type="term" value="F:fatty acid synthase activity"/>
    <property type="evidence" value="ECO:0007669"/>
    <property type="project" value="InterPro"/>
</dbReference>
<dbReference type="GO" id="GO:0005835">
    <property type="term" value="C:fatty acid synthase complex"/>
    <property type="evidence" value="ECO:0007669"/>
    <property type="project" value="InterPro"/>
</dbReference>
<evidence type="ECO:0000259" key="1">
    <source>
        <dbReference type="Pfam" id="PF01575"/>
    </source>
</evidence>
<accession>I4B3I1</accession>
<dbReference type="InterPro" id="IPR029069">
    <property type="entry name" value="HotDog_dom_sf"/>
</dbReference>
<dbReference type="Proteomes" id="UP000006048">
    <property type="component" value="Chromosome"/>
</dbReference>
<reference evidence="2 3" key="1">
    <citation type="submission" date="2012-06" db="EMBL/GenBank/DDBJ databases">
        <title>The complete chromosome of genome of Turneriella parva DSM 21527.</title>
        <authorList>
            <consortium name="US DOE Joint Genome Institute (JGI-PGF)"/>
            <person name="Lucas S."/>
            <person name="Han J."/>
            <person name="Lapidus A."/>
            <person name="Bruce D."/>
            <person name="Goodwin L."/>
            <person name="Pitluck S."/>
            <person name="Peters L."/>
            <person name="Kyrpides N."/>
            <person name="Mavromatis K."/>
            <person name="Ivanova N."/>
            <person name="Mikhailova N."/>
            <person name="Chertkov O."/>
            <person name="Detter J.C."/>
            <person name="Tapia R."/>
            <person name="Han C."/>
            <person name="Land M."/>
            <person name="Hauser L."/>
            <person name="Markowitz V."/>
            <person name="Cheng J.-F."/>
            <person name="Hugenholtz P."/>
            <person name="Woyke T."/>
            <person name="Wu D."/>
            <person name="Gronow S."/>
            <person name="Wellnitz S."/>
            <person name="Brambilla E."/>
            <person name="Klenk H.-P."/>
            <person name="Eisen J.A."/>
        </authorList>
    </citation>
    <scope>NUCLEOTIDE SEQUENCE [LARGE SCALE GENOMIC DNA]</scope>
    <source>
        <strain evidence="3">ATCC BAA-1111 / DSM 21527 / NCTC 11395 / H</strain>
    </source>
</reference>
<sequence length="139" mass="15163">MTKIQFSAWTEGQDIPELRVGPIKQMDLVRYAGASGDFNPIHNDVEFAKSAGLPGTIAHGMYIMALMGRQVTNWAPPTQVKFFGVKFKGMSLPGETMVFTGKIKKKKEENGEKLLMVSLSAANDKGEVKVSGDLTVKAE</sequence>
<protein>
    <submittedName>
        <fullName evidence="2">MaoC domain protein dehydratase</fullName>
    </submittedName>
</protein>
<dbReference type="HOGENOM" id="CLU_094876_4_1_12"/>
<gene>
    <name evidence="2" type="ordered locus">Turpa_1190</name>
</gene>
<dbReference type="OrthoDB" id="9801625at2"/>
<dbReference type="Gene3D" id="3.10.129.10">
    <property type="entry name" value="Hotdog Thioesterase"/>
    <property type="match status" value="1"/>
</dbReference>
<dbReference type="STRING" id="869212.Turpa_1190"/>
<dbReference type="Pfam" id="PF01575">
    <property type="entry name" value="MaoC_dehydratas"/>
    <property type="match status" value="1"/>
</dbReference>
<dbReference type="SUPFAM" id="SSF54637">
    <property type="entry name" value="Thioesterase/thiol ester dehydrase-isomerase"/>
    <property type="match status" value="1"/>
</dbReference>
<dbReference type="PANTHER" id="PTHR43841:SF3">
    <property type="entry name" value="(3R)-HYDROXYACYL-ACP DEHYDRATASE SUBUNIT HADB"/>
    <property type="match status" value="1"/>
</dbReference>
<dbReference type="InterPro" id="IPR002539">
    <property type="entry name" value="MaoC-like_dom"/>
</dbReference>
<dbReference type="AlphaFoldDB" id="I4B3I1"/>
<evidence type="ECO:0000313" key="3">
    <source>
        <dbReference type="Proteomes" id="UP000006048"/>
    </source>
</evidence>
<keyword evidence="3" id="KW-1185">Reference proteome</keyword>
<dbReference type="EMBL" id="CP002959">
    <property type="protein sequence ID" value="AFM11838.1"/>
    <property type="molecule type" value="Genomic_DNA"/>
</dbReference>
<dbReference type="PANTHER" id="PTHR43841">
    <property type="entry name" value="3-HYDROXYACYL-THIOESTER DEHYDRATASE HTDX-RELATED"/>
    <property type="match status" value="1"/>
</dbReference>
<proteinExistence type="predicted"/>
<evidence type="ECO:0000313" key="2">
    <source>
        <dbReference type="EMBL" id="AFM11838.1"/>
    </source>
</evidence>
<dbReference type="KEGG" id="tpx:Turpa_1190"/>
<feature type="domain" description="MaoC-like" evidence="1">
    <location>
        <begin position="22"/>
        <end position="113"/>
    </location>
</feature>